<feature type="domain" description="CCHC-type" evidence="3">
    <location>
        <begin position="66"/>
        <end position="81"/>
    </location>
</feature>
<evidence type="ECO:0000313" key="5">
    <source>
        <dbReference type="Proteomes" id="UP000265520"/>
    </source>
</evidence>
<accession>A0A392RJX8</accession>
<evidence type="ECO:0000313" key="4">
    <source>
        <dbReference type="EMBL" id="MCI36903.1"/>
    </source>
</evidence>
<feature type="compositionally biased region" description="Basic and acidic residues" evidence="2">
    <location>
        <begin position="14"/>
        <end position="32"/>
    </location>
</feature>
<dbReference type="Pfam" id="PF00098">
    <property type="entry name" value="zf-CCHC"/>
    <property type="match status" value="2"/>
</dbReference>
<sequence length="106" mass="11902">DDDGKAKTSYYKAMSDRKGKEQDRDKPYDNKGKGIASGGRNENNRQFYKCGEIGHKSYDCSNKGDKCFSCGKFGHKADVCRAKVFYFNCGEEGHKSPACKKPRTAR</sequence>
<dbReference type="AlphaFoldDB" id="A0A392RJX8"/>
<organism evidence="4 5">
    <name type="scientific">Trifolium medium</name>
    <dbReference type="NCBI Taxonomy" id="97028"/>
    <lineage>
        <taxon>Eukaryota</taxon>
        <taxon>Viridiplantae</taxon>
        <taxon>Streptophyta</taxon>
        <taxon>Embryophyta</taxon>
        <taxon>Tracheophyta</taxon>
        <taxon>Spermatophyta</taxon>
        <taxon>Magnoliopsida</taxon>
        <taxon>eudicotyledons</taxon>
        <taxon>Gunneridae</taxon>
        <taxon>Pentapetalae</taxon>
        <taxon>rosids</taxon>
        <taxon>fabids</taxon>
        <taxon>Fabales</taxon>
        <taxon>Fabaceae</taxon>
        <taxon>Papilionoideae</taxon>
        <taxon>50 kb inversion clade</taxon>
        <taxon>NPAAA clade</taxon>
        <taxon>Hologalegina</taxon>
        <taxon>IRL clade</taxon>
        <taxon>Trifolieae</taxon>
        <taxon>Trifolium</taxon>
    </lineage>
</organism>
<keyword evidence="5" id="KW-1185">Reference proteome</keyword>
<reference evidence="4 5" key="1">
    <citation type="journal article" date="2018" name="Front. Plant Sci.">
        <title>Red Clover (Trifolium pratense) and Zigzag Clover (T. medium) - A Picture of Genomic Similarities and Differences.</title>
        <authorList>
            <person name="Dluhosova J."/>
            <person name="Istvanek J."/>
            <person name="Nedelnik J."/>
            <person name="Repkova J."/>
        </authorList>
    </citation>
    <scope>NUCLEOTIDE SEQUENCE [LARGE SCALE GENOMIC DNA]</scope>
    <source>
        <strain evidence="5">cv. 10/8</strain>
        <tissue evidence="4">Leaf</tissue>
    </source>
</reference>
<keyword evidence="1" id="KW-0862">Zinc</keyword>
<dbReference type="InterPro" id="IPR036875">
    <property type="entry name" value="Znf_CCHC_sf"/>
</dbReference>
<dbReference type="Gene3D" id="4.10.60.10">
    <property type="entry name" value="Zinc finger, CCHC-type"/>
    <property type="match status" value="1"/>
</dbReference>
<dbReference type="GO" id="GO:0003676">
    <property type="term" value="F:nucleic acid binding"/>
    <property type="evidence" value="ECO:0007669"/>
    <property type="project" value="InterPro"/>
</dbReference>
<dbReference type="GO" id="GO:0008270">
    <property type="term" value="F:zinc ion binding"/>
    <property type="evidence" value="ECO:0007669"/>
    <property type="project" value="UniProtKB-KW"/>
</dbReference>
<feature type="region of interest" description="Disordered" evidence="2">
    <location>
        <begin position="1"/>
        <end position="43"/>
    </location>
</feature>
<comment type="caution">
    <text evidence="4">The sequence shown here is derived from an EMBL/GenBank/DDBJ whole genome shotgun (WGS) entry which is preliminary data.</text>
</comment>
<dbReference type="SMART" id="SM00343">
    <property type="entry name" value="ZnF_C2HC"/>
    <property type="match status" value="3"/>
</dbReference>
<evidence type="ECO:0000256" key="1">
    <source>
        <dbReference type="PROSITE-ProRule" id="PRU00047"/>
    </source>
</evidence>
<evidence type="ECO:0000259" key="3">
    <source>
        <dbReference type="PROSITE" id="PS50158"/>
    </source>
</evidence>
<proteinExistence type="predicted"/>
<name>A0A392RJX8_9FABA</name>
<dbReference type="Proteomes" id="UP000265520">
    <property type="component" value="Unassembled WGS sequence"/>
</dbReference>
<dbReference type="PROSITE" id="PS50158">
    <property type="entry name" value="ZF_CCHC"/>
    <property type="match status" value="1"/>
</dbReference>
<keyword evidence="1" id="KW-0863">Zinc-finger</keyword>
<feature type="non-terminal residue" evidence="4">
    <location>
        <position position="1"/>
    </location>
</feature>
<keyword evidence="1" id="KW-0479">Metal-binding</keyword>
<dbReference type="InterPro" id="IPR001878">
    <property type="entry name" value="Znf_CCHC"/>
</dbReference>
<protein>
    <submittedName>
        <fullName evidence="4">Cellular nucleic acid-binding protein</fullName>
    </submittedName>
</protein>
<dbReference type="SUPFAM" id="SSF57756">
    <property type="entry name" value="Retrovirus zinc finger-like domains"/>
    <property type="match status" value="1"/>
</dbReference>
<evidence type="ECO:0000256" key="2">
    <source>
        <dbReference type="SAM" id="MobiDB-lite"/>
    </source>
</evidence>
<dbReference type="EMBL" id="LXQA010238585">
    <property type="protein sequence ID" value="MCI36903.1"/>
    <property type="molecule type" value="Genomic_DNA"/>
</dbReference>